<comment type="caution">
    <text evidence="1">The sequence shown here is derived from an EMBL/GenBank/DDBJ whole genome shotgun (WGS) entry which is preliminary data.</text>
</comment>
<organism evidence="1 2">
    <name type="scientific">Candidatus Zambryskibacteria bacterium RIFOXYC1_FULL_39_10</name>
    <dbReference type="NCBI Taxonomy" id="1802779"/>
    <lineage>
        <taxon>Bacteria</taxon>
        <taxon>Candidatus Zambryskiibacteriota</taxon>
    </lineage>
</organism>
<evidence type="ECO:0000313" key="2">
    <source>
        <dbReference type="Proteomes" id="UP000177697"/>
    </source>
</evidence>
<dbReference type="Proteomes" id="UP000177697">
    <property type="component" value="Unassembled WGS sequence"/>
</dbReference>
<sequence>MKNNKIKTIIKKLNTPQKVQDFLDKIPFNFEKRGDTYMAPIKMLRENKAHCFEGAVFACFCLKQLGIPNFLLDFKVKKSAQDDSDHTICLFKMKGFWGAISKTNHSVLRYRDPIYKTPRELAMSYYHEYFLDDGEKTLKSFSKPFDIWQKFKTDWVYREDNLDDIALSLDKSPHFDFVPKNNLKFIRKVGKTEIKGALVTEW</sequence>
<reference evidence="1 2" key="1">
    <citation type="journal article" date="2016" name="Nat. Commun.">
        <title>Thousands of microbial genomes shed light on interconnected biogeochemical processes in an aquifer system.</title>
        <authorList>
            <person name="Anantharaman K."/>
            <person name="Brown C.T."/>
            <person name="Hug L.A."/>
            <person name="Sharon I."/>
            <person name="Castelle C.J."/>
            <person name="Probst A.J."/>
            <person name="Thomas B.C."/>
            <person name="Singh A."/>
            <person name="Wilkins M.J."/>
            <person name="Karaoz U."/>
            <person name="Brodie E.L."/>
            <person name="Williams K.H."/>
            <person name="Hubbard S.S."/>
            <person name="Banfield J.F."/>
        </authorList>
    </citation>
    <scope>NUCLEOTIDE SEQUENCE [LARGE SCALE GENOMIC DNA]</scope>
</reference>
<name>A0A1G2V1Z9_9BACT</name>
<dbReference type="AlphaFoldDB" id="A0A1G2V1Z9"/>
<dbReference type="EMBL" id="MHWW01000006">
    <property type="protein sequence ID" value="OHB15657.1"/>
    <property type="molecule type" value="Genomic_DNA"/>
</dbReference>
<evidence type="ECO:0000313" key="1">
    <source>
        <dbReference type="EMBL" id="OHB15657.1"/>
    </source>
</evidence>
<accession>A0A1G2V1Z9</accession>
<protein>
    <recommendedName>
        <fullName evidence="3">Transglutaminase-like domain-containing protein</fullName>
    </recommendedName>
</protein>
<proteinExistence type="predicted"/>
<evidence type="ECO:0008006" key="3">
    <source>
        <dbReference type="Google" id="ProtNLM"/>
    </source>
</evidence>
<gene>
    <name evidence="1" type="ORF">A2431_00670</name>
</gene>